<dbReference type="AlphaFoldDB" id="A0AAD2JIJ7"/>
<evidence type="ECO:0000313" key="3">
    <source>
        <dbReference type="EMBL" id="CAJ1953511.1"/>
    </source>
</evidence>
<protein>
    <submittedName>
        <fullName evidence="3">Uncharacterized protein</fullName>
    </submittedName>
</protein>
<comment type="caution">
    <text evidence="3">The sequence shown here is derived from an EMBL/GenBank/DDBJ whole genome shotgun (WGS) entry which is preliminary data.</text>
</comment>
<accession>A0AAD2JIJ7</accession>
<keyword evidence="2" id="KW-0472">Membrane</keyword>
<organism evidence="3 4">
    <name type="scientific">Cylindrotheca closterium</name>
    <dbReference type="NCBI Taxonomy" id="2856"/>
    <lineage>
        <taxon>Eukaryota</taxon>
        <taxon>Sar</taxon>
        <taxon>Stramenopiles</taxon>
        <taxon>Ochrophyta</taxon>
        <taxon>Bacillariophyta</taxon>
        <taxon>Bacillariophyceae</taxon>
        <taxon>Bacillariophycidae</taxon>
        <taxon>Bacillariales</taxon>
        <taxon>Bacillariaceae</taxon>
        <taxon>Cylindrotheca</taxon>
    </lineage>
</organism>
<proteinExistence type="predicted"/>
<dbReference type="EMBL" id="CAKOGP040001826">
    <property type="protein sequence ID" value="CAJ1953511.1"/>
    <property type="molecule type" value="Genomic_DNA"/>
</dbReference>
<keyword evidence="2" id="KW-0812">Transmembrane</keyword>
<feature type="transmembrane region" description="Helical" evidence="2">
    <location>
        <begin position="146"/>
        <end position="167"/>
    </location>
</feature>
<feature type="region of interest" description="Disordered" evidence="1">
    <location>
        <begin position="35"/>
        <end position="57"/>
    </location>
</feature>
<name>A0AAD2JIJ7_9STRA</name>
<evidence type="ECO:0000256" key="2">
    <source>
        <dbReference type="SAM" id="Phobius"/>
    </source>
</evidence>
<gene>
    <name evidence="3" type="ORF">CYCCA115_LOCUS14111</name>
</gene>
<feature type="compositionally biased region" description="Polar residues" evidence="1">
    <location>
        <begin position="48"/>
        <end position="57"/>
    </location>
</feature>
<keyword evidence="2" id="KW-1133">Transmembrane helix</keyword>
<evidence type="ECO:0000256" key="1">
    <source>
        <dbReference type="SAM" id="MobiDB-lite"/>
    </source>
</evidence>
<reference evidence="3" key="1">
    <citation type="submission" date="2023-08" db="EMBL/GenBank/DDBJ databases">
        <authorList>
            <person name="Audoor S."/>
            <person name="Bilcke G."/>
        </authorList>
    </citation>
    <scope>NUCLEOTIDE SEQUENCE</scope>
</reference>
<dbReference type="Proteomes" id="UP001295423">
    <property type="component" value="Unassembled WGS sequence"/>
</dbReference>
<keyword evidence="4" id="KW-1185">Reference proteome</keyword>
<sequence>MSSIEVGCTSCDGVGETVVTPDAGKVPTVDTRFFNTGDGHEGAPAPQVTPNEETAQPSASFKNYIDDDIEGEMSTSADTSKARMASFAEAFLKSLPWRPVKTAVRKRKPHPFESHLVNEYQEQSLKETMCRTYPNLKNQFSHEGDWILPAFFVYAYSFVHLLIYCVVSHLITMWIHGNFLQRLFAKIAPARK</sequence>
<evidence type="ECO:0000313" key="4">
    <source>
        <dbReference type="Proteomes" id="UP001295423"/>
    </source>
</evidence>